<dbReference type="Proteomes" id="UP001240984">
    <property type="component" value="Unassembled WGS sequence"/>
</dbReference>
<proteinExistence type="predicted"/>
<keyword evidence="2" id="KW-1185">Reference proteome</keyword>
<evidence type="ECO:0000313" key="1">
    <source>
        <dbReference type="EMBL" id="MDP9794666.1"/>
    </source>
</evidence>
<protein>
    <submittedName>
        <fullName evidence="1">Uncharacterized protein</fullName>
    </submittedName>
</protein>
<dbReference type="RefSeq" id="WP_306829854.1">
    <property type="nucleotide sequence ID" value="NZ_JAUSRA010000001.1"/>
</dbReference>
<reference evidence="1 2" key="1">
    <citation type="submission" date="2023-07" db="EMBL/GenBank/DDBJ databases">
        <title>Sequencing the genomes of 1000 actinobacteria strains.</title>
        <authorList>
            <person name="Klenk H.-P."/>
        </authorList>
    </citation>
    <scope>NUCLEOTIDE SEQUENCE [LARGE SCALE GENOMIC DNA]</scope>
    <source>
        <strain evidence="1 2">DSM 44710</strain>
    </source>
</reference>
<organism evidence="1 2">
    <name type="scientific">Catenuloplanes nepalensis</name>
    <dbReference type="NCBI Taxonomy" id="587533"/>
    <lineage>
        <taxon>Bacteria</taxon>
        <taxon>Bacillati</taxon>
        <taxon>Actinomycetota</taxon>
        <taxon>Actinomycetes</taxon>
        <taxon>Micromonosporales</taxon>
        <taxon>Micromonosporaceae</taxon>
        <taxon>Catenuloplanes</taxon>
    </lineage>
</organism>
<evidence type="ECO:0000313" key="2">
    <source>
        <dbReference type="Proteomes" id="UP001240984"/>
    </source>
</evidence>
<name>A0ABT9MT99_9ACTN</name>
<comment type="caution">
    <text evidence="1">The sequence shown here is derived from an EMBL/GenBank/DDBJ whole genome shotgun (WGS) entry which is preliminary data.</text>
</comment>
<dbReference type="EMBL" id="JAUSRA010000001">
    <property type="protein sequence ID" value="MDP9794666.1"/>
    <property type="molecule type" value="Genomic_DNA"/>
</dbReference>
<accession>A0ABT9MT99</accession>
<gene>
    <name evidence="1" type="ORF">J2S43_003178</name>
</gene>
<sequence length="43" mass="4035">MTGPVVIVGGAAGLAIADALRASRPGGGAARAARVVAPREPPG</sequence>